<accession>A0A246JUP0</accession>
<sequence length="745" mass="79163">MGEGILGGIRIVEIAGGHALSVTGLLLAEAGAEVIKVEADAGARGSASFAVWNRSKKSVGLAIEGEEARRSLGRLLRAADVVLTDWSADRQRGAGLDEASMARQHPHLIHASIGSWPADHPLADRPVDDTLVLAESGLMDEQRGIREGPIYLRFPLGSWGAAYLAAIGVVARLIQAGRGGGAGSVSTSLVQGALLPAAMLWRRAEHATQALVDSMGKAMISPQFECSDGVWIHVKSPPDDAPLMRAALDALGPARIEDLNRGWPSNHTCINWGANAHVFKTRPSAEWLADLWASDIPVQADVPMGAIYRDEQAIANGYVIDVEDPDLGRTQQPGVPCSVEPPMRVQSAAPAFGTTPISIWDDVPAPRRERAADCLPLEGVHIVDFGSFVAGPLAPMILGDLGADIIKVEGTGGDVMRRVEGAFLGAQRGKRSLALDLKSPDAANVVERLVRWADIVHHNIRMPAARRIGLASDQVMAIRPDLIFCHVSSYGPVGPRKDWPGYDQLFQAQSGWEFEGAGEGNPPMWHRFGMMDHQAALASALAMSLALYHRDRTGEGQVAAGSLLGASILTVSETIVLDDGTLSPFRRLDARQLGVGPERRLYAVKDGWIALVAEGAGVFDRLCLLAGAANAEALEPILSAQSTTAVIAMANAAGAFAVAAHTDHRDAFFDDRDNRRLGLVQSYQHGRLGRLEMPGAFLHFGARPATGALPPPDVGEHSVSVLDEIGLADETAKLVRAGVVHDGAR</sequence>
<dbReference type="Proteomes" id="UP000197361">
    <property type="component" value="Unassembled WGS sequence"/>
</dbReference>
<dbReference type="InterPro" id="IPR044855">
    <property type="entry name" value="CoA-Trfase_III_dom3_sf"/>
</dbReference>
<dbReference type="InterPro" id="IPR050509">
    <property type="entry name" value="CoA-transferase_III"/>
</dbReference>
<protein>
    <submittedName>
        <fullName evidence="2">CoA transferase</fullName>
    </submittedName>
</protein>
<dbReference type="GO" id="GO:0016740">
    <property type="term" value="F:transferase activity"/>
    <property type="evidence" value="ECO:0007669"/>
    <property type="project" value="UniProtKB-KW"/>
</dbReference>
<dbReference type="Gene3D" id="3.40.50.10540">
    <property type="entry name" value="Crotonobetainyl-coa:carnitine coa-transferase, domain 1"/>
    <property type="match status" value="3"/>
</dbReference>
<evidence type="ECO:0000313" key="3">
    <source>
        <dbReference type="Proteomes" id="UP000197361"/>
    </source>
</evidence>
<keyword evidence="3" id="KW-1185">Reference proteome</keyword>
<dbReference type="OrthoDB" id="7208981at2"/>
<evidence type="ECO:0000313" key="2">
    <source>
        <dbReference type="EMBL" id="OWQ96791.1"/>
    </source>
</evidence>
<dbReference type="RefSeq" id="WP_088440647.1">
    <property type="nucleotide sequence ID" value="NZ_BMMC01000014.1"/>
</dbReference>
<organism evidence="2 3">
    <name type="scientific">Sphingopyxis bauzanensis</name>
    <dbReference type="NCBI Taxonomy" id="651663"/>
    <lineage>
        <taxon>Bacteria</taxon>
        <taxon>Pseudomonadati</taxon>
        <taxon>Pseudomonadota</taxon>
        <taxon>Alphaproteobacteria</taxon>
        <taxon>Sphingomonadales</taxon>
        <taxon>Sphingomonadaceae</taxon>
        <taxon>Sphingopyxis</taxon>
    </lineage>
</organism>
<gene>
    <name evidence="2" type="ORF">CDQ92_06605</name>
</gene>
<name>A0A246JUP0_9SPHN</name>
<reference evidence="2 3" key="1">
    <citation type="journal article" date="2010" name="Int. J. Syst. Evol. Microbiol.">
        <title>Sphingopyxis bauzanensis sp. nov., a psychrophilic bacterium isolated from soil.</title>
        <authorList>
            <person name="Zhang D.C."/>
            <person name="Liu H.C."/>
            <person name="Xin Y.H."/>
            <person name="Zhou Y.G."/>
            <person name="Schinner F."/>
            <person name="Margesin R."/>
        </authorList>
    </citation>
    <scope>NUCLEOTIDE SEQUENCE [LARGE SCALE GENOMIC DNA]</scope>
    <source>
        <strain evidence="2 3">DSM 22271</strain>
    </source>
</reference>
<dbReference type="Pfam" id="PF02515">
    <property type="entry name" value="CoA_transf_3"/>
    <property type="match status" value="2"/>
</dbReference>
<keyword evidence="1 2" id="KW-0808">Transferase</keyword>
<dbReference type="SUPFAM" id="SSF89796">
    <property type="entry name" value="CoA-transferase family III (CaiB/BaiF)"/>
    <property type="match status" value="2"/>
</dbReference>
<dbReference type="AlphaFoldDB" id="A0A246JUP0"/>
<dbReference type="PANTHER" id="PTHR48228:SF6">
    <property type="entry name" value="L-CARNITINE COA-TRANSFERASE"/>
    <property type="match status" value="1"/>
</dbReference>
<evidence type="ECO:0000256" key="1">
    <source>
        <dbReference type="ARBA" id="ARBA00022679"/>
    </source>
</evidence>
<comment type="caution">
    <text evidence="2">The sequence shown here is derived from an EMBL/GenBank/DDBJ whole genome shotgun (WGS) entry which is preliminary data.</text>
</comment>
<dbReference type="EMBL" id="NISK01000002">
    <property type="protein sequence ID" value="OWQ96791.1"/>
    <property type="molecule type" value="Genomic_DNA"/>
</dbReference>
<proteinExistence type="predicted"/>
<dbReference type="Gene3D" id="3.30.1540.10">
    <property type="entry name" value="formyl-coa transferase, domain 3"/>
    <property type="match status" value="1"/>
</dbReference>
<dbReference type="InterPro" id="IPR003673">
    <property type="entry name" value="CoA-Trfase_fam_III"/>
</dbReference>
<dbReference type="InterPro" id="IPR023606">
    <property type="entry name" value="CoA-Trfase_III_dom_1_sf"/>
</dbReference>
<dbReference type="PANTHER" id="PTHR48228">
    <property type="entry name" value="SUCCINYL-COA--D-CITRAMALATE COA-TRANSFERASE"/>
    <property type="match status" value="1"/>
</dbReference>